<name>A0AAF1ALQ4_DAUCS</name>
<feature type="coiled-coil region" evidence="1">
    <location>
        <begin position="947"/>
        <end position="974"/>
    </location>
</feature>
<proteinExistence type="predicted"/>
<gene>
    <name evidence="4" type="ORF">DCAR_0207056</name>
</gene>
<feature type="compositionally biased region" description="Polar residues" evidence="2">
    <location>
        <begin position="1683"/>
        <end position="1697"/>
    </location>
</feature>
<evidence type="ECO:0000259" key="3">
    <source>
        <dbReference type="Pfam" id="PF25569"/>
    </source>
</evidence>
<dbReference type="KEGG" id="dcr:108208758"/>
<evidence type="ECO:0000256" key="2">
    <source>
        <dbReference type="SAM" id="MobiDB-lite"/>
    </source>
</evidence>
<dbReference type="Proteomes" id="UP000077755">
    <property type="component" value="Chromosome 2"/>
</dbReference>
<feature type="region of interest" description="Disordered" evidence="2">
    <location>
        <begin position="1668"/>
        <end position="1697"/>
    </location>
</feature>
<sequence>MADKDTELLSRVVANHLFLGQFEPFRATLLTLRSRNPNLARSILQTIVSKAGRLDNLLFSPSCPSPAHLTHLCTLELLQFNDPCLDVWSFGVDSLRLRAEFLLCVQIISSRVADSVKESVSLGENVEGEGEDRVLAGNEEVFRVLERVLEVGVSRLRPSVVDEGDEGVGVEFEEEEFGCLKKAVLENAEMFEALCDNVEKQVGLVESDELGLGRKVDGDFKVFRMIQRVVQVAHLDAMNECLNEGDEDGMIGHVRFLHLDHGVEESRYRMALQDLVKRVLLEKDEYGDAWLAIRRKLLSLYAEALSSACTRLVQMIQIIQDDLLAEEIELYRASGSNQILPPIERLLNYISGLKSETGDTTSSLKMATYSCMRDLYHYARVSGVHVLESVMNIALSAVKREQLQEASDVLSLFPRLQPLVVVMGWDLLSGKTKLRKKLMQLLWTTKSQVLQLEESSQNGNSHKVSCVEHLCDFLCYQLDLATFVASVNSGQSWSLKSSLLLSRRELSQNEVDIHFDPFVENLVLERLSVGSPIRVLFDVVPSIKYQDAIELISMQPITSNLAAWNRMQDVELMHMRYALESAVSALEVMGRSVADVKEIYQVALCYLKDLRSHLEAIKITPRKILMINIIISLLHMDDLKATPLGASHSELPNTFSVDYADAESHGEGNEMVVSFTKLILKILQQNLPLAVAEQDSSLNANQRQGLEWRSLHAKRFIEDWEWRLSILQCLLPLSERQWSWKEALTVLRAAPSKLLNLCMQRAKFDIGEETVHRFGLSPEDRATLELAEWVDGAFRRTSVEDAVSRAADGTSVGQDLDFSSLHSQLGPLAAILLCIDVAASSSKSADVSLKLLDQAQVMLSEIYPGGNPKRGSTYWDQIHEMAIISVVRRLLKHLHDLLEQDKPPVLRAVLSGEYILSSSQDLNRQGHRERALVMLHQMIDDAHMGKRQFLSGKLHNLARAVADEENEKKSLKSEGSYNDMKAVLNHDKDGVLGLGLVVSKQSLPGLASGEIGTNSTGSETKETGKRLFGPLNVKSSTYLSQFILHIAAIGDIVDGADTTHDFNYFSLVYEWPKDLLTRLVFERGSTDAAGKVAEIMSADFVHEVISACVPPVYPPRSGHGWACIPVVPTSPNGYPERSLLSPSSGEAKPNCYSRSSSIPGVSLYPLQLDVVKHLVKLSPVRAVLACVFGSSILYRDSDTTISSMNNNVLQTPDADRLFYEFALDQSERFPTLNRWIQMQSNLHRVSEYAVLAEQEIGEDVDKSEATTSIKRFRENDGDSESEIDEIAVSDKSTLLPDIINKGNAVSDPLLDSLKPEGDKVDTTVFLSFDGENEAPYERAVERLIDEENLMDALALSDRCLRNGASDHLLQLLIEHGENNPSSSGESQGFASPGLWSSSWQYCLRLKDKQLAAKLALRYLHSWELDAALDVLTMCSCHLIESDPIKKEVVSMRQSLLRYKHILRVDNLHESWQEVEAECQEDPEGLALRLAGKGAVSAALEVAESSGLSIDLRRELQGRQLVKLLTADPLNGGGPAEASRFLSSLRDTDDALPVAMGAMQLLPNLRSKQLLVHFFLKRRDGKLSEVEVSRLNSWALGLRVLAALPLPWQQRCSSLHEHPHLILEVLLMRKQFQSASLILKEFPSLRDNSSLIAYAAKAIAVSISSPSREHRIPFSGARPKQKTRTGTPTKSSFTNGLSNLQKEARRAFSWTPRNTIDKTAPKDVYRKRKTSGLPQSERVAWEAMTGIQEEGASLHSTDGQERPSVSIAEEWMLTGDPIKDEGVRSSHRYESAPDIILFKALLSLCSDETVSAKGAMELCINQMKNVLSSKQLPENASMEIIGRAYRATETFVQGLIFAKSQLRKISGSTDFVSNLERNRDIDDASSDAGSSSVGSQSTDELSEVLSQADVWLRRAELLQSLLGSGIAVSLDDIADKGSSEHLRDRLVLDERYSMAVYTCRKCKIDIFPVWNAWGHALIRMEHYAQARVKFKQALQLHKGDPTPAILEIINTIEGGPPADVSSVRSMYEHLARSAPAILDDSLSADSYLNVLYMPSTFPRSERSRRSQEAANDNTNYSSDFEDGPRSNLDSIRYAECVNYLQDYARQHLLSFMFKHGHFKDACFLFFPPNAVPSPPQPSSLGLVTSSSSPQRPDPLATDYGIIDDLCDLCVAYGAMPVLEEVLSSRMSSAASEDVSVNQHTVAALARICTYCETHKHFNFLYNFQVIKKDHVAAGLCCIQLFMNSSSQEEAIAHLEHAKMHFDEGLSARSKVGDSTKLVTKGVRGKSASEKLSKLSEEGLVKFSARLAIQVDVVKSFHDADGSQWKHSLFGNPNDPETFRRRCVIAEALVEKNFDLAFQVIYEFTLPAVDIYAGVAASLAERKKGGQLTEFFRNIKGTIEDDEWDQVLGAAINVYANKHKERPDRLIDMLTSSHRKVLACVVCGRLKSAFQIASRSGSVADVQYVAHQALHANALPVLDMCKQWLAQYM</sequence>
<dbReference type="Pfam" id="PF25569">
    <property type="entry name" value="TPR_ZFYVE26"/>
    <property type="match status" value="1"/>
</dbReference>
<dbReference type="PANTHER" id="PTHR35478:SF1">
    <property type="entry name" value="ZINC FINGER FYVE DOMAIN-CONTAINING PROTEIN 26"/>
    <property type="match status" value="1"/>
</dbReference>
<evidence type="ECO:0000256" key="1">
    <source>
        <dbReference type="SAM" id="Coils"/>
    </source>
</evidence>
<evidence type="ECO:0000313" key="4">
    <source>
        <dbReference type="EMBL" id="WOG87824.1"/>
    </source>
</evidence>
<evidence type="ECO:0000313" key="5">
    <source>
        <dbReference type="Proteomes" id="UP000077755"/>
    </source>
</evidence>
<reference evidence="4" key="1">
    <citation type="journal article" date="2016" name="Nat. Genet.">
        <title>A high-quality carrot genome assembly provides new insights into carotenoid accumulation and asterid genome evolution.</title>
        <authorList>
            <person name="Iorizzo M."/>
            <person name="Ellison S."/>
            <person name="Senalik D."/>
            <person name="Zeng P."/>
            <person name="Satapoomin P."/>
            <person name="Huang J."/>
            <person name="Bowman M."/>
            <person name="Iovene M."/>
            <person name="Sanseverino W."/>
            <person name="Cavagnaro P."/>
            <person name="Yildiz M."/>
            <person name="Macko-Podgorni A."/>
            <person name="Moranska E."/>
            <person name="Grzebelus E."/>
            <person name="Grzebelus D."/>
            <person name="Ashrafi H."/>
            <person name="Zheng Z."/>
            <person name="Cheng S."/>
            <person name="Spooner D."/>
            <person name="Van Deynze A."/>
            <person name="Simon P."/>
        </authorList>
    </citation>
    <scope>NUCLEOTIDE SEQUENCE</scope>
    <source>
        <tissue evidence="4">Leaf</tissue>
    </source>
</reference>
<feature type="compositionally biased region" description="Polar residues" evidence="2">
    <location>
        <begin position="2067"/>
        <end position="2077"/>
    </location>
</feature>
<dbReference type="EMBL" id="CP093344">
    <property type="protein sequence ID" value="WOG87824.1"/>
    <property type="molecule type" value="Genomic_DNA"/>
</dbReference>
<accession>A0AAF1ALQ4</accession>
<organism evidence="4 5">
    <name type="scientific">Daucus carota subsp. sativus</name>
    <name type="common">Carrot</name>
    <dbReference type="NCBI Taxonomy" id="79200"/>
    <lineage>
        <taxon>Eukaryota</taxon>
        <taxon>Viridiplantae</taxon>
        <taxon>Streptophyta</taxon>
        <taxon>Embryophyta</taxon>
        <taxon>Tracheophyta</taxon>
        <taxon>Spermatophyta</taxon>
        <taxon>Magnoliopsida</taxon>
        <taxon>eudicotyledons</taxon>
        <taxon>Gunneridae</taxon>
        <taxon>Pentapetalae</taxon>
        <taxon>asterids</taxon>
        <taxon>campanulids</taxon>
        <taxon>Apiales</taxon>
        <taxon>Apiaceae</taxon>
        <taxon>Apioideae</taxon>
        <taxon>Scandiceae</taxon>
        <taxon>Daucinae</taxon>
        <taxon>Daucus</taxon>
        <taxon>Daucus sect. Daucus</taxon>
    </lineage>
</organism>
<keyword evidence="1" id="KW-0175">Coiled coil</keyword>
<keyword evidence="5" id="KW-1185">Reference proteome</keyword>
<dbReference type="PANTHER" id="PTHR35478">
    <property type="entry name" value="ZINC FINGER FYVE DOMAIN PROTEIN"/>
    <property type="match status" value="1"/>
</dbReference>
<feature type="domain" description="ZFYVE26-like TPR repeats" evidence="3">
    <location>
        <begin position="2365"/>
        <end position="2484"/>
    </location>
</feature>
<protein>
    <recommendedName>
        <fullName evidence="3">ZFYVE26-like TPR repeats domain-containing protein</fullName>
    </recommendedName>
</protein>
<reference evidence="4" key="2">
    <citation type="submission" date="2022-03" db="EMBL/GenBank/DDBJ databases">
        <title>Draft title - Genomic analysis of global carrot germplasm unveils the trajectory of domestication and the origin of high carotenoid orange carrot.</title>
        <authorList>
            <person name="Iorizzo M."/>
            <person name="Ellison S."/>
            <person name="Senalik D."/>
            <person name="Macko-Podgorni A."/>
            <person name="Grzebelus D."/>
            <person name="Bostan H."/>
            <person name="Rolling W."/>
            <person name="Curaba J."/>
            <person name="Simon P."/>
        </authorList>
    </citation>
    <scope>NUCLEOTIDE SEQUENCE</scope>
    <source>
        <tissue evidence="4">Leaf</tissue>
    </source>
</reference>
<feature type="region of interest" description="Disordered" evidence="2">
    <location>
        <begin position="2058"/>
        <end position="2083"/>
    </location>
</feature>
<dbReference type="InterPro" id="IPR057946">
    <property type="entry name" value="TPR_ZFYVE26"/>
</dbReference>